<organism evidence="3 4">
    <name type="scientific">Chitinophaga horti</name>
    <dbReference type="NCBI Taxonomy" id="2920382"/>
    <lineage>
        <taxon>Bacteria</taxon>
        <taxon>Pseudomonadati</taxon>
        <taxon>Bacteroidota</taxon>
        <taxon>Chitinophagia</taxon>
        <taxon>Chitinophagales</taxon>
        <taxon>Chitinophagaceae</taxon>
        <taxon>Chitinophaga</taxon>
    </lineage>
</organism>
<reference evidence="3" key="1">
    <citation type="submission" date="2022-10" db="EMBL/GenBank/DDBJ databases">
        <title>Chitinophaga sp. nov., isolated from soil.</title>
        <authorList>
            <person name="Jeon C.O."/>
        </authorList>
    </citation>
    <scope>NUCLEOTIDE SEQUENCE</scope>
    <source>
        <strain evidence="3">R8</strain>
    </source>
</reference>
<gene>
    <name evidence="3" type="ORF">MKQ68_02235</name>
</gene>
<evidence type="ECO:0000259" key="2">
    <source>
        <dbReference type="Pfam" id="PF10099"/>
    </source>
</evidence>
<dbReference type="InterPro" id="IPR051474">
    <property type="entry name" value="Anti-sigma-K/W_factor"/>
</dbReference>
<dbReference type="EMBL" id="CP107006">
    <property type="protein sequence ID" value="UYQ93913.1"/>
    <property type="molecule type" value="Genomic_DNA"/>
</dbReference>
<dbReference type="PANTHER" id="PTHR37461">
    <property type="entry name" value="ANTI-SIGMA-K FACTOR RSKA"/>
    <property type="match status" value="1"/>
</dbReference>
<keyword evidence="1" id="KW-0472">Membrane</keyword>
<accession>A0ABY6J2V8</accession>
<feature type="transmembrane region" description="Helical" evidence="1">
    <location>
        <begin position="115"/>
        <end position="138"/>
    </location>
</feature>
<feature type="domain" description="Anti-sigma K factor RskA C-terminal" evidence="2">
    <location>
        <begin position="119"/>
        <end position="280"/>
    </location>
</feature>
<dbReference type="RefSeq" id="WP_264281894.1">
    <property type="nucleotide sequence ID" value="NZ_CP107006.1"/>
</dbReference>
<dbReference type="InterPro" id="IPR018764">
    <property type="entry name" value="RskA_C"/>
</dbReference>
<dbReference type="Pfam" id="PF10099">
    <property type="entry name" value="RskA_C"/>
    <property type="match status" value="1"/>
</dbReference>
<proteinExistence type="predicted"/>
<protein>
    <submittedName>
        <fullName evidence="3">Anti-sigma factor</fullName>
    </submittedName>
</protein>
<evidence type="ECO:0000313" key="4">
    <source>
        <dbReference type="Proteomes" id="UP001162741"/>
    </source>
</evidence>
<dbReference type="Proteomes" id="UP001162741">
    <property type="component" value="Chromosome"/>
</dbReference>
<name>A0ABY6J2V8_9BACT</name>
<sequence length="293" mass="32501">MDVQRYISSGIIESYVAGSASAQEEKELFAAMSQFPEVRAAVEACQLDMDGYLELVATAAAKPVPADVKNRIFRIIEEEVSEPGATMTEQVDDRPRYIYDDAPEESGVPVRKLRFWQFAAAASMALFIGSIAFNFIYLNRYNEYKGKYIALLEEHRSAIAQNETYQAKFQESDRMLAMIKNPSTQMVKMGDVSKKNPDRQATVFWNAGSQEVMITINNLPEPQPDQQYQLWAIVDGKPVDAGVFEMGELAKSLQKMKAVSGEAKMFAVTLEKKGGSPTPTLTAMYVAGKVTGS</sequence>
<evidence type="ECO:0000313" key="3">
    <source>
        <dbReference type="EMBL" id="UYQ93913.1"/>
    </source>
</evidence>
<keyword evidence="4" id="KW-1185">Reference proteome</keyword>
<keyword evidence="1" id="KW-0812">Transmembrane</keyword>
<dbReference type="PANTHER" id="PTHR37461:SF1">
    <property type="entry name" value="ANTI-SIGMA-K FACTOR RSKA"/>
    <property type="match status" value="1"/>
</dbReference>
<keyword evidence="1" id="KW-1133">Transmembrane helix</keyword>
<evidence type="ECO:0000256" key="1">
    <source>
        <dbReference type="SAM" id="Phobius"/>
    </source>
</evidence>